<comment type="caution">
    <text evidence="1">The sequence shown here is derived from an EMBL/GenBank/DDBJ whole genome shotgun (WGS) entry which is preliminary data.</text>
</comment>
<name>A0AAD3TH25_NEPGR</name>
<accession>A0AAD3TH25</accession>
<keyword evidence="2" id="KW-1185">Reference proteome</keyword>
<dbReference type="EMBL" id="BSYO01000036">
    <property type="protein sequence ID" value="GMH29347.1"/>
    <property type="molecule type" value="Genomic_DNA"/>
</dbReference>
<dbReference type="InterPro" id="IPR036457">
    <property type="entry name" value="PPM-type-like_dom_sf"/>
</dbReference>
<evidence type="ECO:0000313" key="1">
    <source>
        <dbReference type="EMBL" id="GMH29347.1"/>
    </source>
</evidence>
<reference evidence="1" key="1">
    <citation type="submission" date="2023-05" db="EMBL/GenBank/DDBJ databases">
        <title>Nepenthes gracilis genome sequencing.</title>
        <authorList>
            <person name="Fukushima K."/>
        </authorList>
    </citation>
    <scope>NUCLEOTIDE SEQUENCE</scope>
    <source>
        <strain evidence="1">SING2019-196</strain>
    </source>
</reference>
<sequence length="100" mass="11043">MTNQEAGDIVHGGPRTGAAKRLIKKALQEAARKGQLRYEELVKINNGDRRYFHDDITAVVVFLDHESPGNKTALVPQISIQGCVDTDRPSKFTILQDGVI</sequence>
<dbReference type="Gene3D" id="3.60.40.10">
    <property type="entry name" value="PPM-type phosphatase domain"/>
    <property type="match status" value="1"/>
</dbReference>
<dbReference type="AlphaFoldDB" id="A0AAD3TH25"/>
<proteinExistence type="predicted"/>
<dbReference type="Proteomes" id="UP001279734">
    <property type="component" value="Unassembled WGS sequence"/>
</dbReference>
<dbReference type="SUPFAM" id="SSF81606">
    <property type="entry name" value="PP2C-like"/>
    <property type="match status" value="1"/>
</dbReference>
<organism evidence="1 2">
    <name type="scientific">Nepenthes gracilis</name>
    <name type="common">Slender pitcher plant</name>
    <dbReference type="NCBI Taxonomy" id="150966"/>
    <lineage>
        <taxon>Eukaryota</taxon>
        <taxon>Viridiplantae</taxon>
        <taxon>Streptophyta</taxon>
        <taxon>Embryophyta</taxon>
        <taxon>Tracheophyta</taxon>
        <taxon>Spermatophyta</taxon>
        <taxon>Magnoliopsida</taxon>
        <taxon>eudicotyledons</taxon>
        <taxon>Gunneridae</taxon>
        <taxon>Pentapetalae</taxon>
        <taxon>Caryophyllales</taxon>
        <taxon>Nepenthaceae</taxon>
        <taxon>Nepenthes</taxon>
    </lineage>
</organism>
<gene>
    <name evidence="1" type="ORF">Nepgr_031190</name>
</gene>
<evidence type="ECO:0000313" key="2">
    <source>
        <dbReference type="Proteomes" id="UP001279734"/>
    </source>
</evidence>
<protein>
    <submittedName>
        <fullName evidence="1">Uncharacterized protein</fullName>
    </submittedName>
</protein>